<gene>
    <name evidence="2" type="ORF">C8D88_105384</name>
</gene>
<protein>
    <submittedName>
        <fullName evidence="2">Uncharacterized protein</fullName>
    </submittedName>
</protein>
<proteinExistence type="predicted"/>
<accession>A0A316I1G2</accession>
<evidence type="ECO:0000256" key="1">
    <source>
        <dbReference type="SAM" id="MobiDB-lite"/>
    </source>
</evidence>
<sequence>MSTGLKREQVAAAFPGDDITAVPAGDLPDGLTDPVARRVLTEIGFPRAWWAACSSRASRGPCRPSRSFAPANRPRPSWPATTWWR</sequence>
<name>A0A316I1G2_9PSEU</name>
<reference evidence="2 3" key="1">
    <citation type="submission" date="2018-05" db="EMBL/GenBank/DDBJ databases">
        <title>Genomic Encyclopedia of Type Strains, Phase IV (KMG-IV): sequencing the most valuable type-strain genomes for metagenomic binning, comparative biology and taxonomic classification.</title>
        <authorList>
            <person name="Goeker M."/>
        </authorList>
    </citation>
    <scope>NUCLEOTIDE SEQUENCE [LARGE SCALE GENOMIC DNA]</scope>
    <source>
        <strain evidence="2 3">DSM 45480</strain>
    </source>
</reference>
<evidence type="ECO:0000313" key="3">
    <source>
        <dbReference type="Proteomes" id="UP000246005"/>
    </source>
</evidence>
<dbReference type="AlphaFoldDB" id="A0A316I1G2"/>
<dbReference type="EMBL" id="QGHB01000005">
    <property type="protein sequence ID" value="PWK86341.1"/>
    <property type="molecule type" value="Genomic_DNA"/>
</dbReference>
<organism evidence="2 3">
    <name type="scientific">Lentzea atacamensis</name>
    <dbReference type="NCBI Taxonomy" id="531938"/>
    <lineage>
        <taxon>Bacteria</taxon>
        <taxon>Bacillati</taxon>
        <taxon>Actinomycetota</taxon>
        <taxon>Actinomycetes</taxon>
        <taxon>Pseudonocardiales</taxon>
        <taxon>Pseudonocardiaceae</taxon>
        <taxon>Lentzea</taxon>
    </lineage>
</organism>
<dbReference type="Proteomes" id="UP000246005">
    <property type="component" value="Unassembled WGS sequence"/>
</dbReference>
<feature type="region of interest" description="Disordered" evidence="1">
    <location>
        <begin position="57"/>
        <end position="85"/>
    </location>
</feature>
<comment type="caution">
    <text evidence="2">The sequence shown here is derived from an EMBL/GenBank/DDBJ whole genome shotgun (WGS) entry which is preliminary data.</text>
</comment>
<evidence type="ECO:0000313" key="2">
    <source>
        <dbReference type="EMBL" id="PWK86341.1"/>
    </source>
</evidence>